<comment type="caution">
    <text evidence="1">The sequence shown here is derived from an EMBL/GenBank/DDBJ whole genome shotgun (WGS) entry which is preliminary data.</text>
</comment>
<evidence type="ECO:0000313" key="2">
    <source>
        <dbReference type="Proteomes" id="UP000032545"/>
    </source>
</evidence>
<accession>A0A0D8B9P7</accession>
<dbReference type="PATRIC" id="fig|1502723.3.peg.4638"/>
<reference evidence="1 2" key="2">
    <citation type="journal article" date="2016" name="Genome Announc.">
        <title>Permanent Draft Genome Sequences for Two Variants of Frankia sp. Strain CpI1, the First Frankia Strain Isolated from Root Nodules of Comptonia peregrina.</title>
        <authorList>
            <person name="Oshone R."/>
            <person name="Hurst S.G.IV."/>
            <person name="Abebe-Akele F."/>
            <person name="Simpson S."/>
            <person name="Morris K."/>
            <person name="Thomas W.K."/>
            <person name="Tisa L.S."/>
        </authorList>
    </citation>
    <scope>NUCLEOTIDE SEQUENCE [LARGE SCALE GENOMIC DNA]</scope>
    <source>
        <strain evidence="2">CpI1-S</strain>
    </source>
</reference>
<dbReference type="EMBL" id="JYFN01000046">
    <property type="protein sequence ID" value="KJE20998.1"/>
    <property type="molecule type" value="Genomic_DNA"/>
</dbReference>
<dbReference type="Proteomes" id="UP000032545">
    <property type="component" value="Unassembled WGS sequence"/>
</dbReference>
<gene>
    <name evidence="1" type="ORF">FF36_04679</name>
</gene>
<sequence>MTVAEGGPGMAGLVMSRVTSGSGGPLLVSCRIHRDSFSNASPSGRVCSEVVANSRSAPTAVR</sequence>
<keyword evidence="2" id="KW-1185">Reference proteome</keyword>
<reference evidence="2" key="1">
    <citation type="submission" date="2015-02" db="EMBL/GenBank/DDBJ databases">
        <title>Draft Genome of Frankia sp. CpI1-S.</title>
        <authorList>
            <person name="Oshone R.T."/>
            <person name="Ngom M."/>
            <person name="Ghodhbane-Gtari F."/>
            <person name="Gtari M."/>
            <person name="Morris K."/>
            <person name="Thomas K."/>
            <person name="Sen A."/>
            <person name="Tisa L.S."/>
        </authorList>
    </citation>
    <scope>NUCLEOTIDE SEQUENCE [LARGE SCALE GENOMIC DNA]</scope>
    <source>
        <strain evidence="2">CpI1-S</strain>
    </source>
</reference>
<dbReference type="AlphaFoldDB" id="A0A0D8B9P7"/>
<protein>
    <submittedName>
        <fullName evidence="1">Uncharacterized protein</fullName>
    </submittedName>
</protein>
<organism evidence="1 2">
    <name type="scientific">Frankia torreyi</name>
    <dbReference type="NCBI Taxonomy" id="1856"/>
    <lineage>
        <taxon>Bacteria</taxon>
        <taxon>Bacillati</taxon>
        <taxon>Actinomycetota</taxon>
        <taxon>Actinomycetes</taxon>
        <taxon>Frankiales</taxon>
        <taxon>Frankiaceae</taxon>
        <taxon>Frankia</taxon>
    </lineage>
</organism>
<evidence type="ECO:0000313" key="1">
    <source>
        <dbReference type="EMBL" id="KJE20998.1"/>
    </source>
</evidence>
<proteinExistence type="predicted"/>
<name>A0A0D8B9P7_9ACTN</name>